<dbReference type="InterPro" id="IPR011009">
    <property type="entry name" value="Kinase-like_dom_sf"/>
</dbReference>
<organism evidence="7 8">
    <name type="scientific">Mesorhabditis belari</name>
    <dbReference type="NCBI Taxonomy" id="2138241"/>
    <lineage>
        <taxon>Eukaryota</taxon>
        <taxon>Metazoa</taxon>
        <taxon>Ecdysozoa</taxon>
        <taxon>Nematoda</taxon>
        <taxon>Chromadorea</taxon>
        <taxon>Rhabditida</taxon>
        <taxon>Rhabditina</taxon>
        <taxon>Rhabditomorpha</taxon>
        <taxon>Rhabditoidea</taxon>
        <taxon>Rhabditidae</taxon>
        <taxon>Mesorhabditinae</taxon>
        <taxon>Mesorhabditis</taxon>
    </lineage>
</organism>
<evidence type="ECO:0000256" key="1">
    <source>
        <dbReference type="ARBA" id="ARBA00022679"/>
    </source>
</evidence>
<name>A0AAF3J338_9BILA</name>
<evidence type="ECO:0000313" key="8">
    <source>
        <dbReference type="WBParaSite" id="MBELARI_LOCUS13194"/>
    </source>
</evidence>
<protein>
    <submittedName>
        <fullName evidence="8">Protein kinase domain-containing protein</fullName>
    </submittedName>
</protein>
<dbReference type="AlphaFoldDB" id="A0AAF3J338"/>
<keyword evidence="4 5" id="KW-0067">ATP-binding</keyword>
<dbReference type="GO" id="GO:0004672">
    <property type="term" value="F:protein kinase activity"/>
    <property type="evidence" value="ECO:0007669"/>
    <property type="project" value="InterPro"/>
</dbReference>
<dbReference type="PANTHER" id="PTHR11042">
    <property type="entry name" value="EUKARYOTIC TRANSLATION INITIATION FACTOR 2-ALPHA KINASE EIF2-ALPHA KINASE -RELATED"/>
    <property type="match status" value="1"/>
</dbReference>
<dbReference type="Pfam" id="PF00069">
    <property type="entry name" value="Pkinase"/>
    <property type="match status" value="1"/>
</dbReference>
<dbReference type="GO" id="GO:0005737">
    <property type="term" value="C:cytoplasm"/>
    <property type="evidence" value="ECO:0007669"/>
    <property type="project" value="TreeGrafter"/>
</dbReference>
<dbReference type="InterPro" id="IPR017441">
    <property type="entry name" value="Protein_kinase_ATP_BS"/>
</dbReference>
<evidence type="ECO:0000256" key="5">
    <source>
        <dbReference type="PROSITE-ProRule" id="PRU10141"/>
    </source>
</evidence>
<reference evidence="8" key="1">
    <citation type="submission" date="2024-02" db="UniProtKB">
        <authorList>
            <consortium name="WormBaseParasite"/>
        </authorList>
    </citation>
    <scope>IDENTIFICATION</scope>
</reference>
<proteinExistence type="predicted"/>
<keyword evidence="1" id="KW-0808">Transferase</keyword>
<evidence type="ECO:0000313" key="7">
    <source>
        <dbReference type="Proteomes" id="UP000887575"/>
    </source>
</evidence>
<sequence>MDLDFDIDEVSKWGKSLGAGSYGCAYRIYHNEVAMVIKRFTQQSNESGYQKEAETMKKQSHKNIVRYYGPVINNEKLADNIFMAVDYSLKIGDFGCAFMTERTVDGTAKGTSRYNSPPQISPDGESFTNAQISARNDIYACGLVLWELIERKLVYLEYGSDGHFRRSDFDYDVHQGKLTKLTEPNCSFEPLKNLVVRTTVFNRAERPTADAASQEIISVPGSHPQLKMLDLYPFFDENQKILLKPIGFDLTTKRVPVYEETYSPSDISFSLSDETPIVEEQISPVLQIKDSPQPSKLRVAFTRKITEKFATLNLEEKRTFSSRLSQLGEVGKKLDYEFHETTRVIQRINQLQESESDDDLMEGLLLIDYLEMTRLICQLFHLHEYEARPYFFTKQSHSKALDFYKTLQERVGSAYTTRFGFAQYFSTVTRDEWLLLEKHEENQITLLKRNFYELKTLKGVWLENPKGKTFLPDEQIRETFQSGCIDPNTYRAREEFHSYVTRPVTLSEIIEAFREACGYIVRDGIAESSKMVSLEDTDERNANVIGDPTLFHQLALPGYIFQLRNPPRRKCCHEQIHEQASFPEDTEIVEDTENETKSYENMLNVATSGLDLKFHTCTTQVLLDYLMYFFHDTLILQELLAFEGDAKTEFQLETSEKYVNSKHYVFNQVPNYLNTDEKFLVLLDHPKNYRDDERIFCFDYSLNTYAIFASELSAELEKTQPKERTYFVMCPGPKYFIANAMGENINEQYFDKTIHQELEQSR</sequence>
<dbReference type="GO" id="GO:0005524">
    <property type="term" value="F:ATP binding"/>
    <property type="evidence" value="ECO:0007669"/>
    <property type="project" value="UniProtKB-UniRule"/>
</dbReference>
<keyword evidence="2 5" id="KW-0547">Nucleotide-binding</keyword>
<dbReference type="InterPro" id="IPR050339">
    <property type="entry name" value="CC_SR_Kinase"/>
</dbReference>
<dbReference type="PROSITE" id="PS00107">
    <property type="entry name" value="PROTEIN_KINASE_ATP"/>
    <property type="match status" value="1"/>
</dbReference>
<evidence type="ECO:0000256" key="3">
    <source>
        <dbReference type="ARBA" id="ARBA00022777"/>
    </source>
</evidence>
<dbReference type="WBParaSite" id="MBELARI_LOCUS13194">
    <property type="protein sequence ID" value="MBELARI_LOCUS13194"/>
    <property type="gene ID" value="MBELARI_LOCUS13194"/>
</dbReference>
<dbReference type="GO" id="GO:0005634">
    <property type="term" value="C:nucleus"/>
    <property type="evidence" value="ECO:0007669"/>
    <property type="project" value="TreeGrafter"/>
</dbReference>
<dbReference type="Gene3D" id="3.30.200.20">
    <property type="entry name" value="Phosphorylase Kinase, domain 1"/>
    <property type="match status" value="1"/>
</dbReference>
<feature type="binding site" evidence="5">
    <location>
        <position position="38"/>
    </location>
    <ligand>
        <name>ATP</name>
        <dbReference type="ChEBI" id="CHEBI:30616"/>
    </ligand>
</feature>
<dbReference type="PROSITE" id="PS50011">
    <property type="entry name" value="PROTEIN_KINASE_DOM"/>
    <property type="match status" value="1"/>
</dbReference>
<dbReference type="InterPro" id="IPR000719">
    <property type="entry name" value="Prot_kinase_dom"/>
</dbReference>
<accession>A0AAF3J338</accession>
<evidence type="ECO:0000256" key="2">
    <source>
        <dbReference type="ARBA" id="ARBA00022741"/>
    </source>
</evidence>
<dbReference type="Proteomes" id="UP000887575">
    <property type="component" value="Unassembled WGS sequence"/>
</dbReference>
<keyword evidence="3" id="KW-0418">Kinase</keyword>
<keyword evidence="7" id="KW-1185">Reference proteome</keyword>
<evidence type="ECO:0000256" key="4">
    <source>
        <dbReference type="ARBA" id="ARBA00022840"/>
    </source>
</evidence>
<dbReference type="SMART" id="SM00220">
    <property type="entry name" value="S_TKc"/>
    <property type="match status" value="1"/>
</dbReference>
<dbReference type="Gene3D" id="1.10.510.10">
    <property type="entry name" value="Transferase(Phosphotransferase) domain 1"/>
    <property type="match status" value="1"/>
</dbReference>
<dbReference type="SUPFAM" id="SSF56112">
    <property type="entry name" value="Protein kinase-like (PK-like)"/>
    <property type="match status" value="1"/>
</dbReference>
<feature type="domain" description="Protein kinase" evidence="6">
    <location>
        <begin position="1"/>
        <end position="226"/>
    </location>
</feature>
<evidence type="ECO:0000259" key="6">
    <source>
        <dbReference type="PROSITE" id="PS50011"/>
    </source>
</evidence>